<evidence type="ECO:0000313" key="3">
    <source>
        <dbReference type="EMBL" id="SLM24675.1"/>
    </source>
</evidence>
<dbReference type="AlphaFoldDB" id="A0A1W1GZA2"/>
<dbReference type="Pfam" id="PF14062">
    <property type="entry name" value="DUF4253"/>
    <property type="match status" value="1"/>
</dbReference>
<name>A0A1W1GZA2_9GAMM</name>
<evidence type="ECO:0000313" key="4">
    <source>
        <dbReference type="Proteomes" id="UP000191133"/>
    </source>
</evidence>
<organism evidence="3 4">
    <name type="scientific">Stenotrophomonas indicatrix</name>
    <dbReference type="NCBI Taxonomy" id="2045451"/>
    <lineage>
        <taxon>Bacteria</taxon>
        <taxon>Pseudomonadati</taxon>
        <taxon>Pseudomonadota</taxon>
        <taxon>Gammaproteobacteria</taxon>
        <taxon>Lysobacterales</taxon>
        <taxon>Lysobacteraceae</taxon>
        <taxon>Stenotrophomonas</taxon>
    </lineage>
</organism>
<dbReference type="EMBL" id="FWEU01000003">
    <property type="protein sequence ID" value="SLM24675.1"/>
    <property type="molecule type" value="Genomic_DNA"/>
</dbReference>
<reference evidence="4" key="1">
    <citation type="submission" date="2016-10" db="EMBL/GenBank/DDBJ databases">
        <authorList>
            <person name="Varghese N."/>
        </authorList>
    </citation>
    <scope>NUCLEOTIDE SEQUENCE [LARGE SCALE GENOMIC DNA]</scope>
    <source>
        <strain evidence="4">92MFCol6.1</strain>
    </source>
</reference>
<accession>A0A1W1GZA2</accession>
<feature type="signal peptide" evidence="1">
    <location>
        <begin position="1"/>
        <end position="22"/>
    </location>
</feature>
<sequence>MRKYGAIGRMLAFLLVASGLNACVGTTTPPQGTPQALLAAVTKSDVRDYWTNDFGRAKRTGGYSVIVPVERAQALLESIRGQVPSGYVAFVGTTHNLDDPSMKGAELVVAPGQDQFDIVRLAATDAVNHGKTTDQIIEELKRWDAQFGIDIWQAETDIIQLKLKSLPEDLPAFSQRLYEFCPDIVDQGVGDIESLQAAVEQDGAIFLWWD</sequence>
<evidence type="ECO:0000259" key="2">
    <source>
        <dbReference type="Pfam" id="PF14062"/>
    </source>
</evidence>
<dbReference type="InterPro" id="IPR025349">
    <property type="entry name" value="DUF4253"/>
</dbReference>
<gene>
    <name evidence="3" type="ORF">SAMN04488690_2400</name>
</gene>
<feature type="chain" id="PRO_5012415888" description="DUF4253 domain-containing protein" evidence="1">
    <location>
        <begin position="23"/>
        <end position="210"/>
    </location>
</feature>
<dbReference type="Proteomes" id="UP000191133">
    <property type="component" value="Unassembled WGS sequence"/>
</dbReference>
<proteinExistence type="predicted"/>
<keyword evidence="1" id="KW-0732">Signal</keyword>
<protein>
    <recommendedName>
        <fullName evidence="2">DUF4253 domain-containing protein</fullName>
    </recommendedName>
</protein>
<feature type="domain" description="DUF4253" evidence="2">
    <location>
        <begin position="107"/>
        <end position="210"/>
    </location>
</feature>
<evidence type="ECO:0000256" key="1">
    <source>
        <dbReference type="SAM" id="SignalP"/>
    </source>
</evidence>